<organism evidence="4 5">
    <name type="scientific">Rubus argutus</name>
    <name type="common">Southern blackberry</name>
    <dbReference type="NCBI Taxonomy" id="59490"/>
    <lineage>
        <taxon>Eukaryota</taxon>
        <taxon>Viridiplantae</taxon>
        <taxon>Streptophyta</taxon>
        <taxon>Embryophyta</taxon>
        <taxon>Tracheophyta</taxon>
        <taxon>Spermatophyta</taxon>
        <taxon>Magnoliopsida</taxon>
        <taxon>eudicotyledons</taxon>
        <taxon>Gunneridae</taxon>
        <taxon>Pentapetalae</taxon>
        <taxon>rosids</taxon>
        <taxon>fabids</taxon>
        <taxon>Rosales</taxon>
        <taxon>Rosaceae</taxon>
        <taxon>Rosoideae</taxon>
        <taxon>Rosoideae incertae sedis</taxon>
        <taxon>Rubus</taxon>
    </lineage>
</organism>
<keyword evidence="3" id="KW-0732">Signal</keyword>
<keyword evidence="5" id="KW-1185">Reference proteome</keyword>
<proteinExistence type="predicted"/>
<gene>
    <name evidence="4" type="ORF">M0R45_032266</name>
</gene>
<protein>
    <recommendedName>
        <fullName evidence="6">Transmembrane protein</fullName>
    </recommendedName>
</protein>
<dbReference type="AlphaFoldDB" id="A0AAW1WI96"/>
<comment type="caution">
    <text evidence="4">The sequence shown here is derived from an EMBL/GenBank/DDBJ whole genome shotgun (WGS) entry which is preliminary data.</text>
</comment>
<evidence type="ECO:0000313" key="4">
    <source>
        <dbReference type="EMBL" id="KAK9923868.1"/>
    </source>
</evidence>
<name>A0AAW1WI96_RUBAR</name>
<accession>A0AAW1WI96</accession>
<keyword evidence="2" id="KW-0472">Membrane</keyword>
<feature type="region of interest" description="Disordered" evidence="1">
    <location>
        <begin position="57"/>
        <end position="82"/>
    </location>
</feature>
<feature type="signal peptide" evidence="3">
    <location>
        <begin position="1"/>
        <end position="34"/>
    </location>
</feature>
<evidence type="ECO:0000256" key="3">
    <source>
        <dbReference type="SAM" id="SignalP"/>
    </source>
</evidence>
<sequence length="182" mass="20083">MAPSSSSANIHSRILLLLLLLLLIIIIFFSPSFAEQSFMPPKARRLVLVTMRTTTAAQPQPEVQPIQDDHPHPNNAENHRTSNTSSYDILSIIRLGFMIVLLLILILSAMLKLISLLKGRDSGPLPIHHAAAADQPSQNALVMQLQQAPLFPSHPHNALLSLSFTERLSIDADVDHVEIEDV</sequence>
<evidence type="ECO:0000313" key="5">
    <source>
        <dbReference type="Proteomes" id="UP001457282"/>
    </source>
</evidence>
<dbReference type="EMBL" id="JBEDUW010000006">
    <property type="protein sequence ID" value="KAK9923868.1"/>
    <property type="molecule type" value="Genomic_DNA"/>
</dbReference>
<feature type="compositionally biased region" description="Basic and acidic residues" evidence="1">
    <location>
        <begin position="67"/>
        <end position="80"/>
    </location>
</feature>
<evidence type="ECO:0000256" key="1">
    <source>
        <dbReference type="SAM" id="MobiDB-lite"/>
    </source>
</evidence>
<evidence type="ECO:0000256" key="2">
    <source>
        <dbReference type="SAM" id="Phobius"/>
    </source>
</evidence>
<feature type="transmembrane region" description="Helical" evidence="2">
    <location>
        <begin position="89"/>
        <end position="111"/>
    </location>
</feature>
<dbReference type="Proteomes" id="UP001457282">
    <property type="component" value="Unassembled WGS sequence"/>
</dbReference>
<keyword evidence="2" id="KW-1133">Transmembrane helix</keyword>
<evidence type="ECO:0008006" key="6">
    <source>
        <dbReference type="Google" id="ProtNLM"/>
    </source>
</evidence>
<keyword evidence="2" id="KW-0812">Transmembrane</keyword>
<reference evidence="4 5" key="1">
    <citation type="journal article" date="2023" name="G3 (Bethesda)">
        <title>A chromosome-length genome assembly and annotation of blackberry (Rubus argutus, cv. 'Hillquist').</title>
        <authorList>
            <person name="Bruna T."/>
            <person name="Aryal R."/>
            <person name="Dudchenko O."/>
            <person name="Sargent D.J."/>
            <person name="Mead D."/>
            <person name="Buti M."/>
            <person name="Cavallini A."/>
            <person name="Hytonen T."/>
            <person name="Andres J."/>
            <person name="Pham M."/>
            <person name="Weisz D."/>
            <person name="Mascagni F."/>
            <person name="Usai G."/>
            <person name="Natali L."/>
            <person name="Bassil N."/>
            <person name="Fernandez G.E."/>
            <person name="Lomsadze A."/>
            <person name="Armour M."/>
            <person name="Olukolu B."/>
            <person name="Poorten T."/>
            <person name="Britton C."/>
            <person name="Davik J."/>
            <person name="Ashrafi H."/>
            <person name="Aiden E.L."/>
            <person name="Borodovsky M."/>
            <person name="Worthington M."/>
        </authorList>
    </citation>
    <scope>NUCLEOTIDE SEQUENCE [LARGE SCALE GENOMIC DNA]</scope>
    <source>
        <strain evidence="4">PI 553951</strain>
    </source>
</reference>
<feature type="chain" id="PRO_5043407858" description="Transmembrane protein" evidence="3">
    <location>
        <begin position="35"/>
        <end position="182"/>
    </location>
</feature>